<protein>
    <submittedName>
        <fullName evidence="8">Low CO2-induced protein</fullName>
    </submittedName>
</protein>
<evidence type="ECO:0000256" key="3">
    <source>
        <dbReference type="ARBA" id="ARBA00022692"/>
    </source>
</evidence>
<dbReference type="Pfam" id="PF10520">
    <property type="entry name" value="Lipid_desat"/>
    <property type="match status" value="1"/>
</dbReference>
<sequence length="331" mass="36153">MAAPACNGGTVSRSSLKARICCERTAVPCTSTQPAFRKCVVLTASLRDECVANNAAVAPLIRRSVAVAALSVKPAEPQQLQQTRPSQNSKWAIDPSENLKSTLEHQLWTFGAIAVLGATFLQGVTSLSAAGDFTSMASAVGLAYLLSDLGTGVYHWSVDNYGSGSTPLFGRQIAAFQGHHQRPWTITEREFCNNVHQVFKPAMLPAVLFLLASPWAAPSFNTFMSTFIFLVCMSQQFHAWSHMKKSALPPLVVALQDAGILISRKMHGAHHRAPFECNYCIVSGLWNPLLDRSGFFPALERVVLAQTGVEPRSWHPPEHDWKELERPGTKA</sequence>
<dbReference type="Proteomes" id="UP000485058">
    <property type="component" value="Unassembled WGS sequence"/>
</dbReference>
<comment type="caution">
    <text evidence="8">The sequence shown here is derived from an EMBL/GenBank/DDBJ whole genome shotgun (WGS) entry which is preliminary data.</text>
</comment>
<dbReference type="PANTHER" id="PTHR48231:SF1">
    <property type="entry name" value="OS08G0187900 PROTEIN"/>
    <property type="match status" value="1"/>
</dbReference>
<dbReference type="EMBL" id="BLLF01000660">
    <property type="protein sequence ID" value="GFH13864.1"/>
    <property type="molecule type" value="Genomic_DNA"/>
</dbReference>
<dbReference type="UniPathway" id="UPA00199"/>
<proteinExistence type="inferred from homology"/>
<comment type="subcellular location">
    <subcellularLocation>
        <location evidence="1">Membrane</location>
        <topology evidence="1">Multi-pass membrane protein</topology>
    </subcellularLocation>
</comment>
<dbReference type="GO" id="GO:0016020">
    <property type="term" value="C:membrane"/>
    <property type="evidence" value="ECO:0007669"/>
    <property type="project" value="UniProtKB-SubCell"/>
</dbReference>
<evidence type="ECO:0000256" key="5">
    <source>
        <dbReference type="ARBA" id="ARBA00023136"/>
    </source>
</evidence>
<dbReference type="InterPro" id="IPR019547">
    <property type="entry name" value="Lipid_desat"/>
</dbReference>
<evidence type="ECO:0000256" key="1">
    <source>
        <dbReference type="ARBA" id="ARBA00004141"/>
    </source>
</evidence>
<feature type="region of interest" description="Disordered" evidence="6">
    <location>
        <begin position="311"/>
        <end position="331"/>
    </location>
</feature>
<gene>
    <name evidence="8" type="ORF">HaLaN_09821</name>
</gene>
<organism evidence="8 9">
    <name type="scientific">Haematococcus lacustris</name>
    <name type="common">Green alga</name>
    <name type="synonym">Haematococcus pluvialis</name>
    <dbReference type="NCBI Taxonomy" id="44745"/>
    <lineage>
        <taxon>Eukaryota</taxon>
        <taxon>Viridiplantae</taxon>
        <taxon>Chlorophyta</taxon>
        <taxon>core chlorophytes</taxon>
        <taxon>Chlorophyceae</taxon>
        <taxon>CS clade</taxon>
        <taxon>Chlamydomonadales</taxon>
        <taxon>Haematococcaceae</taxon>
        <taxon>Haematococcus</taxon>
    </lineage>
</organism>
<evidence type="ECO:0000259" key="7">
    <source>
        <dbReference type="Pfam" id="PF10520"/>
    </source>
</evidence>
<reference evidence="8 9" key="1">
    <citation type="submission" date="2020-02" db="EMBL/GenBank/DDBJ databases">
        <title>Draft genome sequence of Haematococcus lacustris strain NIES-144.</title>
        <authorList>
            <person name="Morimoto D."/>
            <person name="Nakagawa S."/>
            <person name="Yoshida T."/>
            <person name="Sawayama S."/>
        </authorList>
    </citation>
    <scope>NUCLEOTIDE SEQUENCE [LARGE SCALE GENOMIC DNA]</scope>
    <source>
        <strain evidence="8 9">NIES-144</strain>
    </source>
</reference>
<evidence type="ECO:0000256" key="6">
    <source>
        <dbReference type="SAM" id="MobiDB-lite"/>
    </source>
</evidence>
<dbReference type="GO" id="GO:0006631">
    <property type="term" value="P:fatty acid metabolic process"/>
    <property type="evidence" value="ECO:0007669"/>
    <property type="project" value="UniProtKB-UniPathway"/>
</dbReference>
<keyword evidence="9" id="KW-1185">Reference proteome</keyword>
<evidence type="ECO:0000256" key="4">
    <source>
        <dbReference type="ARBA" id="ARBA00022989"/>
    </source>
</evidence>
<accession>A0A699Z4N3</accession>
<name>A0A699Z4N3_HAELA</name>
<comment type="similarity">
    <text evidence="2">Belongs to the fatty acid desaturase CarF family.</text>
</comment>
<keyword evidence="3" id="KW-0812">Transmembrane</keyword>
<feature type="compositionally biased region" description="Basic and acidic residues" evidence="6">
    <location>
        <begin position="312"/>
        <end position="331"/>
    </location>
</feature>
<keyword evidence="5" id="KW-0472">Membrane</keyword>
<evidence type="ECO:0000313" key="9">
    <source>
        <dbReference type="Proteomes" id="UP000485058"/>
    </source>
</evidence>
<evidence type="ECO:0000313" key="8">
    <source>
        <dbReference type="EMBL" id="GFH13864.1"/>
    </source>
</evidence>
<dbReference type="AlphaFoldDB" id="A0A699Z4N3"/>
<keyword evidence="4" id="KW-1133">Transmembrane helix</keyword>
<dbReference type="PANTHER" id="PTHR48231">
    <property type="entry name" value="TMEM189_B_DMAIN DOMAIN-CONTAINING PROTEIN"/>
    <property type="match status" value="1"/>
</dbReference>
<feature type="domain" description="Lipid desaturase" evidence="7">
    <location>
        <begin position="144"/>
        <end position="314"/>
    </location>
</feature>
<evidence type="ECO:0000256" key="2">
    <source>
        <dbReference type="ARBA" id="ARBA00007620"/>
    </source>
</evidence>